<dbReference type="InterPro" id="IPR033436">
    <property type="entry name" value="MucB/RseB_C"/>
</dbReference>
<comment type="caution">
    <text evidence="8">The sequence shown here is derived from an EMBL/GenBank/DDBJ whole genome shotgun (WGS) entry which is preliminary data.</text>
</comment>
<dbReference type="GO" id="GO:0030288">
    <property type="term" value="C:outer membrane-bounded periplasmic space"/>
    <property type="evidence" value="ECO:0007669"/>
    <property type="project" value="TreeGrafter"/>
</dbReference>
<dbReference type="GO" id="GO:0045152">
    <property type="term" value="F:antisigma factor binding"/>
    <property type="evidence" value="ECO:0007669"/>
    <property type="project" value="TreeGrafter"/>
</dbReference>
<dbReference type="GO" id="GO:0032885">
    <property type="term" value="P:regulation of polysaccharide biosynthetic process"/>
    <property type="evidence" value="ECO:0007669"/>
    <property type="project" value="TreeGrafter"/>
</dbReference>
<dbReference type="InterPro" id="IPR005588">
    <property type="entry name" value="MucB_RseB"/>
</dbReference>
<protein>
    <submittedName>
        <fullName evidence="8">Siderophore-interacting protein</fullName>
    </submittedName>
</protein>
<evidence type="ECO:0000256" key="4">
    <source>
        <dbReference type="ARBA" id="ARBA00022764"/>
    </source>
</evidence>
<evidence type="ECO:0000256" key="1">
    <source>
        <dbReference type="ARBA" id="ARBA00004418"/>
    </source>
</evidence>
<evidence type="ECO:0000313" key="8">
    <source>
        <dbReference type="EMBL" id="NDY83136.1"/>
    </source>
</evidence>
<dbReference type="RefSeq" id="WP_163653823.1">
    <property type="nucleotide sequence ID" value="NZ_JAAGRN010000004.1"/>
</dbReference>
<dbReference type="InterPro" id="IPR033434">
    <property type="entry name" value="MucB/RseB_N"/>
</dbReference>
<gene>
    <name evidence="8" type="ORF">G3I67_07820</name>
</gene>
<dbReference type="Gene3D" id="2.50.20.10">
    <property type="entry name" value="Lipoprotein localisation LolA/LolB/LppX"/>
    <property type="match status" value="1"/>
</dbReference>
<dbReference type="PIRSF" id="PIRSF005427">
    <property type="entry name" value="RseB"/>
    <property type="match status" value="1"/>
</dbReference>
<name>A0A6B2QWW3_9BURK</name>
<dbReference type="CDD" id="cd16327">
    <property type="entry name" value="RseB"/>
    <property type="match status" value="1"/>
</dbReference>
<accession>A0A6B2QWW3</accession>
<comment type="subcellular location">
    <subcellularLocation>
        <location evidence="1">Periplasm</location>
    </subcellularLocation>
</comment>
<dbReference type="Pfam" id="PF03888">
    <property type="entry name" value="MucB_RseB"/>
    <property type="match status" value="1"/>
</dbReference>
<comment type="similarity">
    <text evidence="2">Belongs to the RseB family.</text>
</comment>
<dbReference type="AlphaFoldDB" id="A0A6B2QWW3"/>
<feature type="domain" description="MucB/RseB C-terminal" evidence="7">
    <location>
        <begin position="223"/>
        <end position="319"/>
    </location>
</feature>
<feature type="chain" id="PRO_5025502998" evidence="5">
    <location>
        <begin position="28"/>
        <end position="328"/>
    </location>
</feature>
<dbReference type="InterPro" id="IPR038484">
    <property type="entry name" value="MucB/RseB_C_sf"/>
</dbReference>
<feature type="domain" description="MucB/RseB N-terminal" evidence="6">
    <location>
        <begin position="31"/>
        <end position="204"/>
    </location>
</feature>
<evidence type="ECO:0000256" key="5">
    <source>
        <dbReference type="SAM" id="SignalP"/>
    </source>
</evidence>
<dbReference type="Gene3D" id="3.30.200.100">
    <property type="entry name" value="MucB/RseB, C-terminal domain"/>
    <property type="match status" value="1"/>
</dbReference>
<dbReference type="PROSITE" id="PS51257">
    <property type="entry name" value="PROKAR_LIPOPROTEIN"/>
    <property type="match status" value="1"/>
</dbReference>
<evidence type="ECO:0000259" key="6">
    <source>
        <dbReference type="Pfam" id="PF03888"/>
    </source>
</evidence>
<dbReference type="PANTHER" id="PTHR38782:SF1">
    <property type="entry name" value="SIGMA-E FACTOR REGULATORY PROTEIN RSEB"/>
    <property type="match status" value="1"/>
</dbReference>
<evidence type="ECO:0000256" key="2">
    <source>
        <dbReference type="ARBA" id="ARBA00008150"/>
    </source>
</evidence>
<reference evidence="8" key="1">
    <citation type="submission" date="2020-02" db="EMBL/GenBank/DDBJ databases">
        <authorList>
            <person name="Chen W.-M."/>
        </authorList>
    </citation>
    <scope>NUCLEOTIDE SEQUENCE</scope>
    <source>
        <strain evidence="8">NBD-18</strain>
    </source>
</reference>
<keyword evidence="4" id="KW-0574">Periplasm</keyword>
<evidence type="ECO:0000259" key="7">
    <source>
        <dbReference type="Pfam" id="PF17188"/>
    </source>
</evidence>
<keyword evidence="3 5" id="KW-0732">Signal</keyword>
<organism evidence="8">
    <name type="scientific">Sheuella amnicola</name>
    <dbReference type="NCBI Taxonomy" id="2707330"/>
    <lineage>
        <taxon>Bacteria</taxon>
        <taxon>Pseudomonadati</taxon>
        <taxon>Pseudomonadota</taxon>
        <taxon>Betaproteobacteria</taxon>
        <taxon>Burkholderiales</taxon>
        <taxon>Alcaligenaceae</taxon>
        <taxon>Sheuella</taxon>
    </lineage>
</organism>
<feature type="signal peptide" evidence="5">
    <location>
        <begin position="1"/>
        <end position="27"/>
    </location>
</feature>
<proteinExistence type="inferred from homology"/>
<dbReference type="PANTHER" id="PTHR38782">
    <property type="match status" value="1"/>
</dbReference>
<sequence length="328" mass="36511">MRIRLTRRAIGVVLGALLSGVSVQACAQNPDLLKLIQRAAHTLNYAGVFAYQQGGLIESSLIVHQFDGKDEKERIELLNGAPREYIRLNQEVLSLIPENKTVMRERQRTDRFPALLLANEQALDANYSVRTLSQVLRVAGRPCELVDVVAKDAHRYSYRLCVDTQTQLLLKAQTVNHHGVVIEQVAFTQVSIGQDISPSMLEPSWPTEGWSQVDVPQKDVDLKAQGWRVVPPPGYEVSAQVLREFSENRQVQQMVLSDGLATISIFIEPYSNERSEYKPQGAAQMGSVNIYGLKVANFWLTVLGEVPAATLEQLAQSIQYVSAADSKK</sequence>
<dbReference type="EMBL" id="JAAGRN010000004">
    <property type="protein sequence ID" value="NDY83136.1"/>
    <property type="molecule type" value="Genomic_DNA"/>
</dbReference>
<evidence type="ECO:0000256" key="3">
    <source>
        <dbReference type="ARBA" id="ARBA00022729"/>
    </source>
</evidence>
<dbReference type="Pfam" id="PF17188">
    <property type="entry name" value="MucB_RseB_C"/>
    <property type="match status" value="1"/>
</dbReference>